<name>A0AAD4BDA7_BOLED</name>
<dbReference type="AlphaFoldDB" id="A0AAD4BDA7"/>
<evidence type="ECO:0000313" key="2">
    <source>
        <dbReference type="Proteomes" id="UP001194468"/>
    </source>
</evidence>
<protein>
    <submittedName>
        <fullName evidence="1">Uncharacterized protein</fullName>
    </submittedName>
</protein>
<reference evidence="1" key="2">
    <citation type="journal article" date="2020" name="Nat. Commun.">
        <title>Large-scale genome sequencing of mycorrhizal fungi provides insights into the early evolution of symbiotic traits.</title>
        <authorList>
            <person name="Miyauchi S."/>
            <person name="Kiss E."/>
            <person name="Kuo A."/>
            <person name="Drula E."/>
            <person name="Kohler A."/>
            <person name="Sanchez-Garcia M."/>
            <person name="Morin E."/>
            <person name="Andreopoulos B."/>
            <person name="Barry K.W."/>
            <person name="Bonito G."/>
            <person name="Buee M."/>
            <person name="Carver A."/>
            <person name="Chen C."/>
            <person name="Cichocki N."/>
            <person name="Clum A."/>
            <person name="Culley D."/>
            <person name="Crous P.W."/>
            <person name="Fauchery L."/>
            <person name="Girlanda M."/>
            <person name="Hayes R.D."/>
            <person name="Keri Z."/>
            <person name="LaButti K."/>
            <person name="Lipzen A."/>
            <person name="Lombard V."/>
            <person name="Magnuson J."/>
            <person name="Maillard F."/>
            <person name="Murat C."/>
            <person name="Nolan M."/>
            <person name="Ohm R.A."/>
            <person name="Pangilinan J."/>
            <person name="Pereira M.F."/>
            <person name="Perotto S."/>
            <person name="Peter M."/>
            <person name="Pfister S."/>
            <person name="Riley R."/>
            <person name="Sitrit Y."/>
            <person name="Stielow J.B."/>
            <person name="Szollosi G."/>
            <person name="Zifcakova L."/>
            <person name="Stursova M."/>
            <person name="Spatafora J.W."/>
            <person name="Tedersoo L."/>
            <person name="Vaario L.M."/>
            <person name="Yamada A."/>
            <person name="Yan M."/>
            <person name="Wang P."/>
            <person name="Xu J."/>
            <person name="Bruns T."/>
            <person name="Baldrian P."/>
            <person name="Vilgalys R."/>
            <person name="Dunand C."/>
            <person name="Henrissat B."/>
            <person name="Grigoriev I.V."/>
            <person name="Hibbett D."/>
            <person name="Nagy L.G."/>
            <person name="Martin F.M."/>
        </authorList>
    </citation>
    <scope>NUCLEOTIDE SEQUENCE</scope>
    <source>
        <strain evidence="1">BED1</strain>
    </source>
</reference>
<dbReference type="Proteomes" id="UP001194468">
    <property type="component" value="Unassembled WGS sequence"/>
</dbReference>
<reference evidence="1" key="1">
    <citation type="submission" date="2019-10" db="EMBL/GenBank/DDBJ databases">
        <authorList>
            <consortium name="DOE Joint Genome Institute"/>
            <person name="Kuo A."/>
            <person name="Miyauchi S."/>
            <person name="Kiss E."/>
            <person name="Drula E."/>
            <person name="Kohler A."/>
            <person name="Sanchez-Garcia M."/>
            <person name="Andreopoulos B."/>
            <person name="Barry K.W."/>
            <person name="Bonito G."/>
            <person name="Buee M."/>
            <person name="Carver A."/>
            <person name="Chen C."/>
            <person name="Cichocki N."/>
            <person name="Clum A."/>
            <person name="Culley D."/>
            <person name="Crous P.W."/>
            <person name="Fauchery L."/>
            <person name="Girlanda M."/>
            <person name="Hayes R."/>
            <person name="Keri Z."/>
            <person name="LaButti K."/>
            <person name="Lipzen A."/>
            <person name="Lombard V."/>
            <person name="Magnuson J."/>
            <person name="Maillard F."/>
            <person name="Morin E."/>
            <person name="Murat C."/>
            <person name="Nolan M."/>
            <person name="Ohm R."/>
            <person name="Pangilinan J."/>
            <person name="Pereira M."/>
            <person name="Perotto S."/>
            <person name="Peter M."/>
            <person name="Riley R."/>
            <person name="Sitrit Y."/>
            <person name="Stielow B."/>
            <person name="Szollosi G."/>
            <person name="Zifcakova L."/>
            <person name="Stursova M."/>
            <person name="Spatafora J.W."/>
            <person name="Tedersoo L."/>
            <person name="Vaario L.-M."/>
            <person name="Yamada A."/>
            <person name="Yan M."/>
            <person name="Wang P."/>
            <person name="Xu J."/>
            <person name="Bruns T."/>
            <person name="Baldrian P."/>
            <person name="Vilgalys R."/>
            <person name="Henrissat B."/>
            <person name="Grigoriev I.V."/>
            <person name="Hibbett D."/>
            <person name="Nagy L.G."/>
            <person name="Martin F.M."/>
        </authorList>
    </citation>
    <scope>NUCLEOTIDE SEQUENCE</scope>
    <source>
        <strain evidence="1">BED1</strain>
    </source>
</reference>
<proteinExistence type="predicted"/>
<accession>A0AAD4BDA7</accession>
<keyword evidence="2" id="KW-1185">Reference proteome</keyword>
<comment type="caution">
    <text evidence="1">The sequence shown here is derived from an EMBL/GenBank/DDBJ whole genome shotgun (WGS) entry which is preliminary data.</text>
</comment>
<evidence type="ECO:0000313" key="1">
    <source>
        <dbReference type="EMBL" id="KAF8419964.1"/>
    </source>
</evidence>
<dbReference type="EMBL" id="WHUW01000166">
    <property type="protein sequence ID" value="KAF8419964.1"/>
    <property type="molecule type" value="Genomic_DNA"/>
</dbReference>
<gene>
    <name evidence="1" type="ORF">L210DRAFT_3510620</name>
</gene>
<sequence>MEQHTLAILKQNDLCNWLDTKQIQALGKQGGKFQVVTPKLLYFLIVESQGFGGEVPDHFWKQLGTCDEKLKENIKSLKQENFVSAQKSFDVLFCGLHPTNVDFEPVLDMAVIGSGVLYSSWCCVGLTIVNAAVMSPRGRKSGTSTEFSISEVVNEETDKLLQQVNEEGDFGKQKQELFKALPFRKFGIYPALAHIIPNSVHRKPDTLKCIAMFAGATATDEVVHHLNNIGNVMNMQHNAHSSYDNLEWGIEAKEEGGEMSGAADIILEWKDHADDNGSYCLFIASKEFCDMLDAKLFLSGRAVVA</sequence>
<organism evidence="1 2">
    <name type="scientific">Boletus edulis BED1</name>
    <dbReference type="NCBI Taxonomy" id="1328754"/>
    <lineage>
        <taxon>Eukaryota</taxon>
        <taxon>Fungi</taxon>
        <taxon>Dikarya</taxon>
        <taxon>Basidiomycota</taxon>
        <taxon>Agaricomycotina</taxon>
        <taxon>Agaricomycetes</taxon>
        <taxon>Agaricomycetidae</taxon>
        <taxon>Boletales</taxon>
        <taxon>Boletineae</taxon>
        <taxon>Boletaceae</taxon>
        <taxon>Boletoideae</taxon>
        <taxon>Boletus</taxon>
    </lineage>
</organism>